<dbReference type="PANTHER" id="PTHR46579:SF1">
    <property type="entry name" value="F5_8 TYPE C DOMAIN-CONTAINING PROTEIN"/>
    <property type="match status" value="1"/>
</dbReference>
<organism evidence="2 3">
    <name type="scientific">Mycena albidolilacea</name>
    <dbReference type="NCBI Taxonomy" id="1033008"/>
    <lineage>
        <taxon>Eukaryota</taxon>
        <taxon>Fungi</taxon>
        <taxon>Dikarya</taxon>
        <taxon>Basidiomycota</taxon>
        <taxon>Agaricomycotina</taxon>
        <taxon>Agaricomycetes</taxon>
        <taxon>Agaricomycetidae</taxon>
        <taxon>Agaricales</taxon>
        <taxon>Marasmiineae</taxon>
        <taxon>Mycenaceae</taxon>
        <taxon>Mycena</taxon>
    </lineage>
</organism>
<feature type="chain" id="PRO_5042290442" evidence="1">
    <location>
        <begin position="22"/>
        <end position="318"/>
    </location>
</feature>
<keyword evidence="1" id="KW-0732">Signal</keyword>
<gene>
    <name evidence="2" type="ORF">DFH08DRAFT_724978</name>
</gene>
<evidence type="ECO:0000313" key="2">
    <source>
        <dbReference type="EMBL" id="KAJ7300797.1"/>
    </source>
</evidence>
<evidence type="ECO:0000256" key="1">
    <source>
        <dbReference type="SAM" id="SignalP"/>
    </source>
</evidence>
<accession>A0AAD6YWQ1</accession>
<dbReference type="EMBL" id="JARIHO010000152">
    <property type="protein sequence ID" value="KAJ7300797.1"/>
    <property type="molecule type" value="Genomic_DNA"/>
</dbReference>
<comment type="caution">
    <text evidence="2">The sequence shown here is derived from an EMBL/GenBank/DDBJ whole genome shotgun (WGS) entry which is preliminary data.</text>
</comment>
<name>A0AAD6YWQ1_9AGAR</name>
<evidence type="ECO:0000313" key="3">
    <source>
        <dbReference type="Proteomes" id="UP001218218"/>
    </source>
</evidence>
<sequence length="318" mass="36658">MHLILNLFDLFLSLWTGTIDCDVSDSVAEWLWAVLVDEIWEKHGERVAAVTPYLPGSFDRPPRNIAKKINSGYKAQEGLTYLFGLGPGLLYGILPEVYFRHYCKIVRGFRLTYQRKISRAEVVETHQIFCEAHEEFEDLYYQRKVSRLHFCRQSLHNLLHEAPETIRLGPGAYHSQWTMERTIGNLGEEMKQHSDPYTNLSRRGIRHAQVNALKSLIPDLEPDPELPRGSEDVGGGYILKRAKDEFSQVIRGVQGDAIKDYLEAVTEETYPEGFLPSLQRWARLQLPNGQIARGAWKEKQKALHKVRMARNVRVGRFL</sequence>
<dbReference type="PANTHER" id="PTHR46579">
    <property type="entry name" value="F5/8 TYPE C DOMAIN-CONTAINING PROTEIN-RELATED"/>
    <property type="match status" value="1"/>
</dbReference>
<dbReference type="AlphaFoldDB" id="A0AAD6YWQ1"/>
<keyword evidence="3" id="KW-1185">Reference proteome</keyword>
<feature type="signal peptide" evidence="1">
    <location>
        <begin position="1"/>
        <end position="21"/>
    </location>
</feature>
<reference evidence="2" key="1">
    <citation type="submission" date="2023-03" db="EMBL/GenBank/DDBJ databases">
        <title>Massive genome expansion in bonnet fungi (Mycena s.s.) driven by repeated elements and novel gene families across ecological guilds.</title>
        <authorList>
            <consortium name="Lawrence Berkeley National Laboratory"/>
            <person name="Harder C.B."/>
            <person name="Miyauchi S."/>
            <person name="Viragh M."/>
            <person name="Kuo A."/>
            <person name="Thoen E."/>
            <person name="Andreopoulos B."/>
            <person name="Lu D."/>
            <person name="Skrede I."/>
            <person name="Drula E."/>
            <person name="Henrissat B."/>
            <person name="Morin E."/>
            <person name="Kohler A."/>
            <person name="Barry K."/>
            <person name="LaButti K."/>
            <person name="Morin E."/>
            <person name="Salamov A."/>
            <person name="Lipzen A."/>
            <person name="Mereny Z."/>
            <person name="Hegedus B."/>
            <person name="Baldrian P."/>
            <person name="Stursova M."/>
            <person name="Weitz H."/>
            <person name="Taylor A."/>
            <person name="Grigoriev I.V."/>
            <person name="Nagy L.G."/>
            <person name="Martin F."/>
            <person name="Kauserud H."/>
        </authorList>
    </citation>
    <scope>NUCLEOTIDE SEQUENCE</scope>
    <source>
        <strain evidence="2">CBHHK002</strain>
    </source>
</reference>
<dbReference type="Proteomes" id="UP001218218">
    <property type="component" value="Unassembled WGS sequence"/>
</dbReference>
<protein>
    <submittedName>
        <fullName evidence="2">Uncharacterized protein</fullName>
    </submittedName>
</protein>
<proteinExistence type="predicted"/>